<dbReference type="PANTHER" id="PTHR10655:SF17">
    <property type="entry name" value="LYSOPHOSPHOLIPASE-LIKE PROTEIN 1"/>
    <property type="match status" value="1"/>
</dbReference>
<dbReference type="InterPro" id="IPR029058">
    <property type="entry name" value="AB_hydrolase_fold"/>
</dbReference>
<accession>A0ABV5V6F0</accession>
<protein>
    <submittedName>
        <fullName evidence="4">Alpha/beta hydrolase</fullName>
    </submittedName>
</protein>
<dbReference type="InterPro" id="IPR003140">
    <property type="entry name" value="PLipase/COase/thioEstase"/>
</dbReference>
<organism evidence="4 5">
    <name type="scientific">Ornithinimicrobium kibberense</name>
    <dbReference type="NCBI Taxonomy" id="282060"/>
    <lineage>
        <taxon>Bacteria</taxon>
        <taxon>Bacillati</taxon>
        <taxon>Actinomycetota</taxon>
        <taxon>Actinomycetes</taxon>
        <taxon>Micrococcales</taxon>
        <taxon>Ornithinimicrobiaceae</taxon>
        <taxon>Ornithinimicrobium</taxon>
    </lineage>
</organism>
<evidence type="ECO:0000313" key="5">
    <source>
        <dbReference type="Proteomes" id="UP001589613"/>
    </source>
</evidence>
<dbReference type="Proteomes" id="UP001589613">
    <property type="component" value="Unassembled WGS sequence"/>
</dbReference>
<dbReference type="InterPro" id="IPR050565">
    <property type="entry name" value="LYPA1-2/EST-like"/>
</dbReference>
<dbReference type="RefSeq" id="WP_238330428.1">
    <property type="nucleotide sequence ID" value="NZ_JBHMAX010000028.1"/>
</dbReference>
<evidence type="ECO:0000259" key="3">
    <source>
        <dbReference type="Pfam" id="PF02230"/>
    </source>
</evidence>
<evidence type="ECO:0000256" key="2">
    <source>
        <dbReference type="ARBA" id="ARBA00022801"/>
    </source>
</evidence>
<gene>
    <name evidence="4" type="ORF">ACFFN0_14755</name>
</gene>
<keyword evidence="2 4" id="KW-0378">Hydrolase</keyword>
<name>A0ABV5V6F0_9MICO</name>
<dbReference type="SUPFAM" id="SSF53474">
    <property type="entry name" value="alpha/beta-Hydrolases"/>
    <property type="match status" value="1"/>
</dbReference>
<evidence type="ECO:0000313" key="4">
    <source>
        <dbReference type="EMBL" id="MFB9733305.1"/>
    </source>
</evidence>
<comment type="caution">
    <text evidence="4">The sequence shown here is derived from an EMBL/GenBank/DDBJ whole genome shotgun (WGS) entry which is preliminary data.</text>
</comment>
<dbReference type="Gene3D" id="3.40.50.1820">
    <property type="entry name" value="alpha/beta hydrolase"/>
    <property type="match status" value="1"/>
</dbReference>
<proteinExistence type="inferred from homology"/>
<reference evidence="4 5" key="1">
    <citation type="submission" date="2024-09" db="EMBL/GenBank/DDBJ databases">
        <authorList>
            <person name="Sun Q."/>
            <person name="Mori K."/>
        </authorList>
    </citation>
    <scope>NUCLEOTIDE SEQUENCE [LARGE SCALE GENOMIC DNA]</scope>
    <source>
        <strain evidence="4 5">JCM 12763</strain>
    </source>
</reference>
<evidence type="ECO:0000256" key="1">
    <source>
        <dbReference type="ARBA" id="ARBA00006499"/>
    </source>
</evidence>
<sequence>MSAADTVRDWPHLFTPGDADAPVLLLLHGTGGNEQEISALAPELDPRAAVLAPRGRVREQGMPRWFRRLGEGVFDVDDVVARAGELAGFVTAARAHHGLVGRPLVAVGFSNGANIALATAMLHPDVLDRVVAFSGMYPFADRDEAVSLDGVQVTTLNGREDPMAPLESVTRLVEVLRDRGADVEQHLRAGGHGIFPQDLARGREAVARAS</sequence>
<dbReference type="Pfam" id="PF02230">
    <property type="entry name" value="Abhydrolase_2"/>
    <property type="match status" value="1"/>
</dbReference>
<dbReference type="GO" id="GO:0016787">
    <property type="term" value="F:hydrolase activity"/>
    <property type="evidence" value="ECO:0007669"/>
    <property type="project" value="UniProtKB-KW"/>
</dbReference>
<comment type="similarity">
    <text evidence="1">Belongs to the AB hydrolase superfamily. AB hydrolase 2 family.</text>
</comment>
<dbReference type="PANTHER" id="PTHR10655">
    <property type="entry name" value="LYSOPHOSPHOLIPASE-RELATED"/>
    <property type="match status" value="1"/>
</dbReference>
<dbReference type="EMBL" id="JBHMAX010000028">
    <property type="protein sequence ID" value="MFB9733305.1"/>
    <property type="molecule type" value="Genomic_DNA"/>
</dbReference>
<keyword evidence="5" id="KW-1185">Reference proteome</keyword>
<feature type="domain" description="Phospholipase/carboxylesterase/thioesterase" evidence="3">
    <location>
        <begin position="15"/>
        <end position="199"/>
    </location>
</feature>